<evidence type="ECO:0000313" key="1">
    <source>
        <dbReference type="EMBL" id="KAA8563890.1"/>
    </source>
</evidence>
<keyword evidence="2" id="KW-1185">Reference proteome</keyword>
<sequence length="94" mass="10662">MRFRRRLPHSHWLHGGRVVMQGEVIIMCHGVHTNTPSTFAADFCGRRSNPDSNSSRAMKPSIKQLWANLRKMESVNFDIHLMELSLSQATGLSS</sequence>
<protein>
    <submittedName>
        <fullName evidence="1">Uncharacterized protein</fullName>
    </submittedName>
</protein>
<evidence type="ECO:0000313" key="2">
    <source>
        <dbReference type="Proteomes" id="UP000322873"/>
    </source>
</evidence>
<organism evidence="1 2">
    <name type="scientific">Monilinia fructicola</name>
    <name type="common">Brown rot fungus</name>
    <name type="synonym">Ciboria fructicola</name>
    <dbReference type="NCBI Taxonomy" id="38448"/>
    <lineage>
        <taxon>Eukaryota</taxon>
        <taxon>Fungi</taxon>
        <taxon>Dikarya</taxon>
        <taxon>Ascomycota</taxon>
        <taxon>Pezizomycotina</taxon>
        <taxon>Leotiomycetes</taxon>
        <taxon>Helotiales</taxon>
        <taxon>Sclerotiniaceae</taxon>
        <taxon>Monilinia</taxon>
    </lineage>
</organism>
<proteinExistence type="predicted"/>
<accession>A0A5M9J652</accession>
<reference evidence="1 2" key="1">
    <citation type="submission" date="2019-06" db="EMBL/GenBank/DDBJ databases">
        <title>Genome Sequence of the Brown Rot Fungal Pathogen Monilinia fructicola.</title>
        <authorList>
            <person name="De Miccolis Angelini R.M."/>
            <person name="Landi L."/>
            <person name="Abate D."/>
            <person name="Pollastro S."/>
            <person name="Romanazzi G."/>
            <person name="Faretra F."/>
        </authorList>
    </citation>
    <scope>NUCLEOTIDE SEQUENCE [LARGE SCALE GENOMIC DNA]</scope>
    <source>
        <strain evidence="1 2">Mfrc123</strain>
    </source>
</reference>
<dbReference type="Proteomes" id="UP000322873">
    <property type="component" value="Unassembled WGS sequence"/>
</dbReference>
<name>A0A5M9J652_MONFR</name>
<dbReference type="EMBL" id="VICG01000016">
    <property type="protein sequence ID" value="KAA8563890.1"/>
    <property type="molecule type" value="Genomic_DNA"/>
</dbReference>
<comment type="caution">
    <text evidence="1">The sequence shown here is derived from an EMBL/GenBank/DDBJ whole genome shotgun (WGS) entry which is preliminary data.</text>
</comment>
<gene>
    <name evidence="1" type="ORF">EYC84_011902</name>
</gene>
<dbReference type="AlphaFoldDB" id="A0A5M9J652"/>